<dbReference type="SUPFAM" id="SSF74653">
    <property type="entry name" value="TolA/TonB C-terminal domain"/>
    <property type="match status" value="1"/>
</dbReference>
<evidence type="ECO:0000256" key="1">
    <source>
        <dbReference type="ARBA" id="ARBA00004383"/>
    </source>
</evidence>
<keyword evidence="4" id="KW-1003">Cell membrane</keyword>
<dbReference type="STRING" id="880073.Cabys_3606"/>
<evidence type="ECO:0000256" key="2">
    <source>
        <dbReference type="ARBA" id="ARBA00006555"/>
    </source>
</evidence>
<dbReference type="GO" id="GO:0031992">
    <property type="term" value="F:energy transducer activity"/>
    <property type="evidence" value="ECO:0007669"/>
    <property type="project" value="InterPro"/>
</dbReference>
<dbReference type="InterPro" id="IPR037682">
    <property type="entry name" value="TonB_C"/>
</dbReference>
<comment type="subcellular location">
    <subcellularLocation>
        <location evidence="1">Cell inner membrane</location>
        <topology evidence="1">Single-pass membrane protein</topology>
        <orientation evidence="1">Periplasmic side</orientation>
    </subcellularLocation>
</comment>
<evidence type="ECO:0000256" key="8">
    <source>
        <dbReference type="ARBA" id="ARBA00022989"/>
    </source>
</evidence>
<dbReference type="NCBIfam" id="TIGR01352">
    <property type="entry name" value="tonB_Cterm"/>
    <property type="match status" value="1"/>
</dbReference>
<evidence type="ECO:0000256" key="9">
    <source>
        <dbReference type="ARBA" id="ARBA00023136"/>
    </source>
</evidence>
<accession>H1XPZ0</accession>
<feature type="domain" description="TonB C-terminal" evidence="11">
    <location>
        <begin position="116"/>
        <end position="204"/>
    </location>
</feature>
<sequence>MMSSNKLKEQYRRVLESAFIVTFIMLIFTFYSFRQFEHKSDLPPIPVFTLEAVDVPITRMPKKQPPPPKPSFPVEAEDDDFLDEVPIDLFEAPDLSLSELPPPPADDEPEIFEYIAVSQKPKPVKQVKPIYPDLARKAGVEGTVVVRILIDTKGNVEKAEIFKSIPMLDEAALAAAKQFKFIPGKQRDKYVKVWMAIPFTFRLK</sequence>
<dbReference type="GO" id="GO:0055085">
    <property type="term" value="P:transmembrane transport"/>
    <property type="evidence" value="ECO:0007669"/>
    <property type="project" value="InterPro"/>
</dbReference>
<dbReference type="GO" id="GO:0015031">
    <property type="term" value="P:protein transport"/>
    <property type="evidence" value="ECO:0007669"/>
    <property type="project" value="UniProtKB-KW"/>
</dbReference>
<dbReference type="PANTHER" id="PTHR33446:SF2">
    <property type="entry name" value="PROTEIN TONB"/>
    <property type="match status" value="1"/>
</dbReference>
<dbReference type="Pfam" id="PF03544">
    <property type="entry name" value="TonB_C"/>
    <property type="match status" value="1"/>
</dbReference>
<evidence type="ECO:0000259" key="11">
    <source>
        <dbReference type="PROSITE" id="PS52015"/>
    </source>
</evidence>
<dbReference type="Gene3D" id="3.30.1150.10">
    <property type="match status" value="1"/>
</dbReference>
<keyword evidence="9 10" id="KW-0472">Membrane</keyword>
<dbReference type="InterPro" id="IPR006260">
    <property type="entry name" value="TonB/TolA_C"/>
</dbReference>
<evidence type="ECO:0000256" key="10">
    <source>
        <dbReference type="SAM" id="Phobius"/>
    </source>
</evidence>
<name>H1XPZ0_CALAY</name>
<keyword evidence="7" id="KW-0653">Protein transport</keyword>
<dbReference type="GO" id="GO:0098797">
    <property type="term" value="C:plasma membrane protein complex"/>
    <property type="evidence" value="ECO:0007669"/>
    <property type="project" value="TreeGrafter"/>
</dbReference>
<dbReference type="OrthoDB" id="9812355at2"/>
<dbReference type="RefSeq" id="WP_006928214.1">
    <property type="nucleotide sequence ID" value="NZ_CM001402.1"/>
</dbReference>
<evidence type="ECO:0000256" key="3">
    <source>
        <dbReference type="ARBA" id="ARBA00022448"/>
    </source>
</evidence>
<dbReference type="PaxDb" id="880073-Calab_1495"/>
<evidence type="ECO:0000256" key="4">
    <source>
        <dbReference type="ARBA" id="ARBA00022475"/>
    </source>
</evidence>
<evidence type="ECO:0000256" key="7">
    <source>
        <dbReference type="ARBA" id="ARBA00022927"/>
    </source>
</evidence>
<gene>
    <name evidence="12" type="ORF">Calab_1495</name>
</gene>
<dbReference type="Proteomes" id="UP000004671">
    <property type="component" value="Chromosome"/>
</dbReference>
<keyword evidence="3" id="KW-0813">Transport</keyword>
<dbReference type="eggNOG" id="COG0810">
    <property type="taxonomic scope" value="Bacteria"/>
</dbReference>
<reference evidence="12 13" key="1">
    <citation type="submission" date="2011-09" db="EMBL/GenBank/DDBJ databases">
        <title>The permanent draft genome of Caldithrix abyssi DSM 13497.</title>
        <authorList>
            <consortium name="US DOE Joint Genome Institute (JGI-PGF)"/>
            <person name="Lucas S."/>
            <person name="Han J."/>
            <person name="Lapidus A."/>
            <person name="Bruce D."/>
            <person name="Goodwin L."/>
            <person name="Pitluck S."/>
            <person name="Peters L."/>
            <person name="Kyrpides N."/>
            <person name="Mavromatis K."/>
            <person name="Ivanova N."/>
            <person name="Mikhailova N."/>
            <person name="Chertkov O."/>
            <person name="Detter J.C."/>
            <person name="Tapia R."/>
            <person name="Han C."/>
            <person name="Land M."/>
            <person name="Hauser L."/>
            <person name="Markowitz V."/>
            <person name="Cheng J.-F."/>
            <person name="Hugenholtz P."/>
            <person name="Woyke T."/>
            <person name="Wu D."/>
            <person name="Spring S."/>
            <person name="Brambilla E."/>
            <person name="Klenk H.-P."/>
            <person name="Eisen J.A."/>
        </authorList>
    </citation>
    <scope>NUCLEOTIDE SEQUENCE [LARGE SCALE GENOMIC DNA]</scope>
    <source>
        <strain evidence="12 13">DSM 13497</strain>
    </source>
</reference>
<evidence type="ECO:0000313" key="12">
    <source>
        <dbReference type="EMBL" id="EHO41116.1"/>
    </source>
</evidence>
<dbReference type="InParanoid" id="H1XPZ0"/>
<comment type="similarity">
    <text evidence="2">Belongs to the TonB family.</text>
</comment>
<evidence type="ECO:0000256" key="6">
    <source>
        <dbReference type="ARBA" id="ARBA00022692"/>
    </source>
</evidence>
<evidence type="ECO:0000256" key="5">
    <source>
        <dbReference type="ARBA" id="ARBA00022519"/>
    </source>
</evidence>
<keyword evidence="13" id="KW-1185">Reference proteome</keyword>
<dbReference type="InterPro" id="IPR051045">
    <property type="entry name" value="TonB-dependent_transducer"/>
</dbReference>
<dbReference type="PRINTS" id="PR01374">
    <property type="entry name" value="TONBPROTEIN"/>
</dbReference>
<dbReference type="InterPro" id="IPR003538">
    <property type="entry name" value="TonB"/>
</dbReference>
<dbReference type="AlphaFoldDB" id="H1XPZ0"/>
<evidence type="ECO:0000313" key="13">
    <source>
        <dbReference type="Proteomes" id="UP000004671"/>
    </source>
</evidence>
<dbReference type="EMBL" id="CM001402">
    <property type="protein sequence ID" value="EHO41116.1"/>
    <property type="molecule type" value="Genomic_DNA"/>
</dbReference>
<dbReference type="GO" id="GO:0030288">
    <property type="term" value="C:outer membrane-bounded periplasmic space"/>
    <property type="evidence" value="ECO:0007669"/>
    <property type="project" value="InterPro"/>
</dbReference>
<dbReference type="GO" id="GO:0015891">
    <property type="term" value="P:siderophore transport"/>
    <property type="evidence" value="ECO:0007669"/>
    <property type="project" value="InterPro"/>
</dbReference>
<keyword evidence="6 10" id="KW-0812">Transmembrane</keyword>
<dbReference type="PROSITE" id="PS52015">
    <property type="entry name" value="TONB_CTD"/>
    <property type="match status" value="1"/>
</dbReference>
<keyword evidence="5" id="KW-0997">Cell inner membrane</keyword>
<organism evidence="12 13">
    <name type="scientific">Caldithrix abyssi DSM 13497</name>
    <dbReference type="NCBI Taxonomy" id="880073"/>
    <lineage>
        <taxon>Bacteria</taxon>
        <taxon>Pseudomonadati</taxon>
        <taxon>Calditrichota</taxon>
        <taxon>Calditrichia</taxon>
        <taxon>Calditrichales</taxon>
        <taxon>Calditrichaceae</taxon>
        <taxon>Caldithrix</taxon>
    </lineage>
</organism>
<dbReference type="HOGENOM" id="CLU_065795_1_2_0"/>
<proteinExistence type="inferred from homology"/>
<feature type="transmembrane region" description="Helical" evidence="10">
    <location>
        <begin position="14"/>
        <end position="33"/>
    </location>
</feature>
<dbReference type="PANTHER" id="PTHR33446">
    <property type="entry name" value="PROTEIN TONB-RELATED"/>
    <property type="match status" value="1"/>
</dbReference>
<keyword evidence="8 10" id="KW-1133">Transmembrane helix</keyword>
<protein>
    <submittedName>
        <fullName evidence="12">TonB family protein</fullName>
    </submittedName>
</protein>